<dbReference type="RefSeq" id="WP_269423073.1">
    <property type="nucleotide sequence ID" value="NZ_JAPWGY010000002.1"/>
</dbReference>
<feature type="transmembrane region" description="Helical" evidence="1">
    <location>
        <begin position="234"/>
        <end position="253"/>
    </location>
</feature>
<protein>
    <recommendedName>
        <fullName evidence="4">Glycosyltransferase RgtA/B/C/D-like domain-containing protein</fullName>
    </recommendedName>
</protein>
<feature type="transmembrane region" description="Helical" evidence="1">
    <location>
        <begin position="133"/>
        <end position="149"/>
    </location>
</feature>
<accession>A0ABT4LIY7</accession>
<feature type="transmembrane region" description="Helical" evidence="1">
    <location>
        <begin position="155"/>
        <end position="176"/>
    </location>
</feature>
<evidence type="ECO:0000256" key="1">
    <source>
        <dbReference type="SAM" id="Phobius"/>
    </source>
</evidence>
<dbReference type="Proteomes" id="UP001069802">
    <property type="component" value="Unassembled WGS sequence"/>
</dbReference>
<feature type="transmembrane region" description="Helical" evidence="1">
    <location>
        <begin position="371"/>
        <end position="390"/>
    </location>
</feature>
<gene>
    <name evidence="2" type="ORF">O4H49_08970</name>
</gene>
<name>A0ABT4LIY7_9PROT</name>
<keyword evidence="3" id="KW-1185">Reference proteome</keyword>
<comment type="caution">
    <text evidence="2">The sequence shown here is derived from an EMBL/GenBank/DDBJ whole genome shotgun (WGS) entry which is preliminary data.</text>
</comment>
<keyword evidence="1" id="KW-1133">Transmembrane helix</keyword>
<organism evidence="2 3">
    <name type="scientific">Kiloniella laminariae</name>
    <dbReference type="NCBI Taxonomy" id="454162"/>
    <lineage>
        <taxon>Bacteria</taxon>
        <taxon>Pseudomonadati</taxon>
        <taxon>Pseudomonadota</taxon>
        <taxon>Alphaproteobacteria</taxon>
        <taxon>Rhodospirillales</taxon>
        <taxon>Kiloniellaceae</taxon>
        <taxon>Kiloniella</taxon>
    </lineage>
</organism>
<reference evidence="2" key="1">
    <citation type="submission" date="2022-12" db="EMBL/GenBank/DDBJ databases">
        <title>Bacterial isolates from different developmental stages of Nematostella vectensis.</title>
        <authorList>
            <person name="Fraune S."/>
        </authorList>
    </citation>
    <scope>NUCLEOTIDE SEQUENCE</scope>
    <source>
        <strain evidence="2">G21630-S1</strain>
    </source>
</reference>
<evidence type="ECO:0000313" key="2">
    <source>
        <dbReference type="EMBL" id="MCZ4280905.1"/>
    </source>
</evidence>
<feature type="transmembrane region" description="Helical" evidence="1">
    <location>
        <begin position="205"/>
        <end position="222"/>
    </location>
</feature>
<proteinExistence type="predicted"/>
<dbReference type="EMBL" id="JAPWGY010000002">
    <property type="protein sequence ID" value="MCZ4280905.1"/>
    <property type="molecule type" value="Genomic_DNA"/>
</dbReference>
<evidence type="ECO:0008006" key="4">
    <source>
        <dbReference type="Google" id="ProtNLM"/>
    </source>
</evidence>
<sequence>MKWFSMPAITGKAIFFAPLLICLTVVFIQMMRTGYQEPVADALGYADRAVIFSVTPIEKTWGNGIVVAPFYPAFLNLMMQADPAVEVALKCYAARSDGCDVGGLAAVYTVQAVVVALTVYFSFLACLFMSGKYGLSFGVMVLILAAGRLTEYTDWLITEAWAFFGFMGFVASLSYAARVRDSLWAFLLMGLGLSLSVLTRPSYLYLVYSFIIVIPLYWWIVMKGKPVATLMKTAVFMIPFLSLVIPWMFRNLYYFDVFGVSAGYGSYILSERVAYNMMSWSEYAASFIYWLPDFGDSLSKTLFDPALYQKLDFGASDGYYRYGNSVLRSTIYAAAETDKERVSLLVNDYILGDLVKHIFVTFSLALRGMWVAKYLGLIGVFFMIPAFFLYKRMTGVGPLLLFAYPFFFMVGFNAFVSVSIPRYNAPIVLLYAMAIVICGPAVFQVVKNRCLPRVT</sequence>
<keyword evidence="1" id="KW-0472">Membrane</keyword>
<feature type="transmembrane region" description="Helical" evidence="1">
    <location>
        <begin position="105"/>
        <end position="126"/>
    </location>
</feature>
<feature type="transmembrane region" description="Helical" evidence="1">
    <location>
        <begin position="396"/>
        <end position="416"/>
    </location>
</feature>
<feature type="transmembrane region" description="Helical" evidence="1">
    <location>
        <begin position="183"/>
        <end position="199"/>
    </location>
</feature>
<keyword evidence="1" id="KW-0812">Transmembrane</keyword>
<feature type="transmembrane region" description="Helical" evidence="1">
    <location>
        <begin position="428"/>
        <end position="446"/>
    </location>
</feature>
<evidence type="ECO:0000313" key="3">
    <source>
        <dbReference type="Proteomes" id="UP001069802"/>
    </source>
</evidence>